<feature type="compositionally biased region" description="Basic and acidic residues" evidence="1">
    <location>
        <begin position="230"/>
        <end position="239"/>
    </location>
</feature>
<feature type="compositionally biased region" description="Basic and acidic residues" evidence="1">
    <location>
        <begin position="246"/>
        <end position="261"/>
    </location>
</feature>
<feature type="region of interest" description="Disordered" evidence="1">
    <location>
        <begin position="58"/>
        <end position="413"/>
    </location>
</feature>
<name>A0A0A9GHF6_ARUDO</name>
<accession>A0A0A9GHF6</accession>
<evidence type="ECO:0000256" key="1">
    <source>
        <dbReference type="SAM" id="MobiDB-lite"/>
    </source>
</evidence>
<organism evidence="2">
    <name type="scientific">Arundo donax</name>
    <name type="common">Giant reed</name>
    <name type="synonym">Donax arundinaceus</name>
    <dbReference type="NCBI Taxonomy" id="35708"/>
    <lineage>
        <taxon>Eukaryota</taxon>
        <taxon>Viridiplantae</taxon>
        <taxon>Streptophyta</taxon>
        <taxon>Embryophyta</taxon>
        <taxon>Tracheophyta</taxon>
        <taxon>Spermatophyta</taxon>
        <taxon>Magnoliopsida</taxon>
        <taxon>Liliopsida</taxon>
        <taxon>Poales</taxon>
        <taxon>Poaceae</taxon>
        <taxon>PACMAD clade</taxon>
        <taxon>Arundinoideae</taxon>
        <taxon>Arundineae</taxon>
        <taxon>Arundo</taxon>
    </lineage>
</organism>
<sequence length="413" mass="48141">MRSRYKTCSHGAACNFIRCFRNPGGDYEWSDWDNPPPKYWIRKMGALFGPLADAKASDTPDFEWSQDSDRKRLKSSGDRHFSKRSRDEDVHKRHSSRDYSHSKEERSGQSMKYEHSRHRRGPYAAAKHQNREVEQYSGKYSSTMENGRESHKHVYEERHRSDHGSGEKGCDDKTRSRKHRSDQRGSLEPGSSDWPSDYTDADISKSPSGSKSTILRCRHDNHKRNQTQSSEDRKLERNYSKVHKSMGKEHSTERSSSRYMEDDYYDLEDDGRGKSRKDKDRPDDSNDRWVATSSDLDSDAERYQRSSSKRTKLGGKDEGHSDAETRYQRSGSRTAKLETKNDKSSRRKRHRANRQQSDNEEDTSESDTRDSSSDAWCRRSRSSEENVSEHRSRKRKFQNKGEAEQLVNTCLHA</sequence>
<protein>
    <submittedName>
        <fullName evidence="2">Uncharacterized protein</fullName>
    </submittedName>
</protein>
<reference evidence="2" key="1">
    <citation type="submission" date="2014-09" db="EMBL/GenBank/DDBJ databases">
        <authorList>
            <person name="Magalhaes I.L.F."/>
            <person name="Oliveira U."/>
            <person name="Santos F.R."/>
            <person name="Vidigal T.H.D.A."/>
            <person name="Brescovit A.D."/>
            <person name="Santos A.J."/>
        </authorList>
    </citation>
    <scope>NUCLEOTIDE SEQUENCE</scope>
    <source>
        <tissue evidence="2">Shoot tissue taken approximately 20 cm above the soil surface</tissue>
    </source>
</reference>
<feature type="compositionally biased region" description="Basic and acidic residues" evidence="1">
    <location>
        <begin position="67"/>
        <end position="107"/>
    </location>
</feature>
<reference evidence="2" key="2">
    <citation type="journal article" date="2015" name="Data Brief">
        <title>Shoot transcriptome of the giant reed, Arundo donax.</title>
        <authorList>
            <person name="Barrero R.A."/>
            <person name="Guerrero F.D."/>
            <person name="Moolhuijzen P."/>
            <person name="Goolsby J.A."/>
            <person name="Tidwell J."/>
            <person name="Bellgard S.E."/>
            <person name="Bellgard M.I."/>
        </authorList>
    </citation>
    <scope>NUCLEOTIDE SEQUENCE</scope>
    <source>
        <tissue evidence="2">Shoot tissue taken approximately 20 cm above the soil surface</tissue>
    </source>
</reference>
<dbReference type="EMBL" id="GBRH01175915">
    <property type="protein sequence ID" value="JAE21981.1"/>
    <property type="molecule type" value="Transcribed_RNA"/>
</dbReference>
<dbReference type="AlphaFoldDB" id="A0A0A9GHF6"/>
<feature type="compositionally biased region" description="Basic and acidic residues" evidence="1">
    <location>
        <begin position="314"/>
        <end position="327"/>
    </location>
</feature>
<feature type="compositionally biased region" description="Basic and acidic residues" evidence="1">
    <location>
        <begin position="335"/>
        <end position="344"/>
    </location>
</feature>
<feature type="compositionally biased region" description="Basic and acidic residues" evidence="1">
    <location>
        <begin position="146"/>
        <end position="174"/>
    </location>
</feature>
<evidence type="ECO:0000313" key="2">
    <source>
        <dbReference type="EMBL" id="JAE21981.1"/>
    </source>
</evidence>
<proteinExistence type="predicted"/>
<feature type="compositionally biased region" description="Basic and acidic residues" evidence="1">
    <location>
        <begin position="270"/>
        <end position="287"/>
    </location>
</feature>
<feature type="compositionally biased region" description="Basic and acidic residues" evidence="1">
    <location>
        <begin position="381"/>
        <end position="390"/>
    </location>
</feature>